<keyword evidence="9" id="KW-1185">Reference proteome</keyword>
<keyword evidence="4 6" id="KW-0808">Transferase</keyword>
<dbReference type="InterPro" id="IPR023031">
    <property type="entry name" value="OPRT"/>
</dbReference>
<feature type="binding site" evidence="6">
    <location>
        <position position="100"/>
    </location>
    <ligand>
        <name>5-phospho-alpha-D-ribose 1-diphosphate</name>
        <dbReference type="ChEBI" id="CHEBI:58017"/>
        <note>ligand shared between dimeric partners</note>
    </ligand>
</feature>
<dbReference type="UniPathway" id="UPA00070">
    <property type="reaction ID" value="UER00119"/>
</dbReference>
<feature type="binding site" evidence="6">
    <location>
        <position position="102"/>
    </location>
    <ligand>
        <name>5-phospho-alpha-D-ribose 1-diphosphate</name>
        <dbReference type="ChEBI" id="CHEBI:58017"/>
        <note>ligand shared between dimeric partners</note>
    </ligand>
</feature>
<feature type="binding site" description="in other chain" evidence="6">
    <location>
        <begin position="122"/>
        <end position="130"/>
    </location>
    <ligand>
        <name>5-phospho-alpha-D-ribose 1-diphosphate</name>
        <dbReference type="ChEBI" id="CHEBI:58017"/>
        <note>ligand shared between dimeric partners</note>
    </ligand>
</feature>
<reference evidence="8 9" key="1">
    <citation type="submission" date="2020-08" db="EMBL/GenBank/DDBJ databases">
        <title>Genome sequence of Weissella diestrammenae KACC 16890T.</title>
        <authorList>
            <person name="Hyun D.-W."/>
            <person name="Bae J.-W."/>
        </authorList>
    </citation>
    <scope>NUCLEOTIDE SEQUENCE [LARGE SCALE GENOMIC DNA]</scope>
    <source>
        <strain evidence="8 9">KACC 16890</strain>
    </source>
</reference>
<dbReference type="GO" id="GO:0004588">
    <property type="term" value="F:orotate phosphoribosyltransferase activity"/>
    <property type="evidence" value="ECO:0007669"/>
    <property type="project" value="UniProtKB-UniRule"/>
</dbReference>
<dbReference type="Proteomes" id="UP000515800">
    <property type="component" value="Chromosome"/>
</dbReference>
<comment type="similarity">
    <text evidence="6">Belongs to the purine/pyrimidine phosphoribosyltransferase family. PyrE subfamily.</text>
</comment>
<comment type="function">
    <text evidence="6">Catalyzes the transfer of a ribosyl phosphate group from 5-phosphoribose 1-diphosphate to orotate, leading to the formation of orotidine monophosphate (OMP).</text>
</comment>
<dbReference type="InterPro" id="IPR000836">
    <property type="entry name" value="PRTase_dom"/>
</dbReference>
<dbReference type="Pfam" id="PF00156">
    <property type="entry name" value="Pribosyltran"/>
    <property type="match status" value="1"/>
</dbReference>
<evidence type="ECO:0000313" key="8">
    <source>
        <dbReference type="EMBL" id="QNN74849.1"/>
    </source>
</evidence>
<dbReference type="AlphaFoldDB" id="A0A7G9T424"/>
<name>A0A7G9T424_9LACO</name>
<dbReference type="EMBL" id="CP060724">
    <property type="protein sequence ID" value="QNN74849.1"/>
    <property type="molecule type" value="Genomic_DNA"/>
</dbReference>
<evidence type="ECO:0000313" key="9">
    <source>
        <dbReference type="Proteomes" id="UP000515800"/>
    </source>
</evidence>
<dbReference type="InterPro" id="IPR029057">
    <property type="entry name" value="PRTase-like"/>
</dbReference>
<proteinExistence type="inferred from homology"/>
<dbReference type="GO" id="GO:0044205">
    <property type="term" value="P:'de novo' UMP biosynthetic process"/>
    <property type="evidence" value="ECO:0007669"/>
    <property type="project" value="UniProtKB-UniRule"/>
</dbReference>
<comment type="subunit">
    <text evidence="6">Homodimer.</text>
</comment>
<protein>
    <recommendedName>
        <fullName evidence="2 6">Orotate phosphoribosyltransferase</fullName>
        <shortName evidence="6">OPRT</shortName>
        <shortName evidence="6">OPRTase</shortName>
        <ecNumber evidence="2 6">2.4.2.10</ecNumber>
    </recommendedName>
</protein>
<dbReference type="NCBIfam" id="TIGR00336">
    <property type="entry name" value="pyrE"/>
    <property type="match status" value="1"/>
</dbReference>
<gene>
    <name evidence="6" type="primary">pyrE</name>
    <name evidence="8" type="ORF">H9L19_05435</name>
</gene>
<comment type="caution">
    <text evidence="6">Lacks conserved residue(s) required for the propagation of feature annotation.</text>
</comment>
<dbReference type="HAMAP" id="MF_01208">
    <property type="entry name" value="PyrE"/>
    <property type="match status" value="1"/>
</dbReference>
<feature type="domain" description="Phosphoribosyltransferase" evidence="7">
    <location>
        <begin position="68"/>
        <end position="149"/>
    </location>
</feature>
<dbReference type="PANTHER" id="PTHR19278">
    <property type="entry name" value="OROTATE PHOSPHORIBOSYLTRANSFERASE"/>
    <property type="match status" value="1"/>
</dbReference>
<dbReference type="KEGG" id="wdi:H9L19_05435"/>
<dbReference type="GO" id="GO:0019856">
    <property type="term" value="P:pyrimidine nucleobase biosynthetic process"/>
    <property type="evidence" value="ECO:0007669"/>
    <property type="project" value="TreeGrafter"/>
</dbReference>
<dbReference type="EC" id="2.4.2.10" evidence="2 6"/>
<dbReference type="Gene3D" id="3.40.50.2020">
    <property type="match status" value="1"/>
</dbReference>
<comment type="cofactor">
    <cofactor evidence="6">
        <name>Mg(2+)</name>
        <dbReference type="ChEBI" id="CHEBI:18420"/>
    </cofactor>
</comment>
<evidence type="ECO:0000256" key="6">
    <source>
        <dbReference type="HAMAP-Rule" id="MF_01208"/>
    </source>
</evidence>
<sequence>MTYQDAVAQGLLEIGAVKLQPAQPFTWASGLKSPIYTDNRLTIAFPKVRQIIINGLVALIKRQYPDAQVIGGVATAGIPHAAWVAQALDLPMIYVRSKPKDHGAGQQIEGQLLPGQKVVLIDDLISTGGSVLGAVAATRAAQGDVLGVVSIFSYDLSAADDNFKQAATDFTPLTTYSVLIETAARLGLISAEELQILQTWRQDPGHWQTVDLSEH</sequence>
<dbReference type="SUPFAM" id="SSF53271">
    <property type="entry name" value="PRTase-like"/>
    <property type="match status" value="1"/>
</dbReference>
<keyword evidence="5 6" id="KW-0665">Pyrimidine biosynthesis</keyword>
<dbReference type="PANTHER" id="PTHR19278:SF9">
    <property type="entry name" value="URIDINE 5'-MONOPHOSPHATE SYNTHASE"/>
    <property type="match status" value="1"/>
</dbReference>
<comment type="catalytic activity">
    <reaction evidence="6">
        <text>orotidine 5'-phosphate + diphosphate = orotate + 5-phospho-alpha-D-ribose 1-diphosphate</text>
        <dbReference type="Rhea" id="RHEA:10380"/>
        <dbReference type="ChEBI" id="CHEBI:30839"/>
        <dbReference type="ChEBI" id="CHEBI:33019"/>
        <dbReference type="ChEBI" id="CHEBI:57538"/>
        <dbReference type="ChEBI" id="CHEBI:58017"/>
        <dbReference type="EC" id="2.4.2.10"/>
    </reaction>
</comment>
<evidence type="ECO:0000256" key="4">
    <source>
        <dbReference type="ARBA" id="ARBA00022679"/>
    </source>
</evidence>
<accession>A0A7G9T424</accession>
<keyword evidence="6" id="KW-0460">Magnesium</keyword>
<dbReference type="CDD" id="cd06223">
    <property type="entry name" value="PRTases_typeI"/>
    <property type="match status" value="1"/>
</dbReference>
<evidence type="ECO:0000256" key="1">
    <source>
        <dbReference type="ARBA" id="ARBA00004889"/>
    </source>
</evidence>
<evidence type="ECO:0000256" key="2">
    <source>
        <dbReference type="ARBA" id="ARBA00011971"/>
    </source>
</evidence>
<dbReference type="GO" id="GO:0000287">
    <property type="term" value="F:magnesium ion binding"/>
    <property type="evidence" value="ECO:0007669"/>
    <property type="project" value="UniProtKB-UniRule"/>
</dbReference>
<dbReference type="InterPro" id="IPR004467">
    <property type="entry name" value="Or_phspho_trans_dom"/>
</dbReference>
<evidence type="ECO:0000256" key="3">
    <source>
        <dbReference type="ARBA" id="ARBA00022676"/>
    </source>
</evidence>
<feature type="binding site" evidence="6">
    <location>
        <position position="96"/>
    </location>
    <ligand>
        <name>5-phospho-alpha-D-ribose 1-diphosphate</name>
        <dbReference type="ChEBI" id="CHEBI:58017"/>
        <note>ligand shared between dimeric partners</note>
    </ligand>
</feature>
<feature type="binding site" evidence="6">
    <location>
        <position position="126"/>
    </location>
    <ligand>
        <name>orotate</name>
        <dbReference type="ChEBI" id="CHEBI:30839"/>
    </ligand>
</feature>
<evidence type="ECO:0000259" key="7">
    <source>
        <dbReference type="Pfam" id="PF00156"/>
    </source>
</evidence>
<organism evidence="8 9">
    <name type="scientific">Weissella diestrammenae</name>
    <dbReference type="NCBI Taxonomy" id="1162633"/>
    <lineage>
        <taxon>Bacteria</taxon>
        <taxon>Bacillati</taxon>
        <taxon>Bacillota</taxon>
        <taxon>Bacilli</taxon>
        <taxon>Lactobacillales</taxon>
        <taxon>Lactobacillaceae</taxon>
        <taxon>Weissella</taxon>
    </lineage>
</organism>
<evidence type="ECO:0000256" key="5">
    <source>
        <dbReference type="ARBA" id="ARBA00022975"/>
    </source>
</evidence>
<comment type="pathway">
    <text evidence="1 6">Pyrimidine metabolism; UMP biosynthesis via de novo pathway; UMP from orotate: step 1/2.</text>
</comment>
<keyword evidence="3 6" id="KW-0328">Glycosyltransferase</keyword>